<dbReference type="Gene3D" id="2.60.40.420">
    <property type="entry name" value="Cupredoxins - blue copper proteins"/>
    <property type="match status" value="3"/>
</dbReference>
<sequence length="476" mass="52894">MDGAVGVTQQPILPGTTFTYNFTIPMDQSGTFWYHAHAGLSRADGLYGGLIVHAPAPKSTVRGLMARADDYKQDGYTKDLLLLVGDWYHRPADQIYAWYMRAGSFGNEPVPDSLLVNGRGQFDCSMAAPARPVDCTGQKMDLSFLDTQHSTSRIRIVNTGSLAGFTLEFQDRDFKLVQVDSVDVVPQDSNSAGILYPGQRMDILLRPSNREQADSMTIHLDKECFRYPNPVLTSVQTFPISSNPNSNPLDHSYSSSSPYTSISLSEVATAPSLLSALPDKAEQTHVVYTKIEKLSRNHNIPYGFFNRTSWKPQTGNPLIQLPQEQWDENQLVMSTGPSISPPGPDNATWVDLVVNNLDDNGHPFHLHGHHFYILNVYQPPIGWGAYNPFTDAYPPGLPPPRTSTASSSTEPDTDTDTNIPNTPYDLTRAQLRDTVHIPRRGYAVLRFRADNPGVWLFHCHILWHSASGMAMLVHVK</sequence>
<evidence type="ECO:0000259" key="6">
    <source>
        <dbReference type="Pfam" id="PF00394"/>
    </source>
</evidence>
<organism evidence="9 10">
    <name type="scientific">Aspergillus heteromorphus CBS 117.55</name>
    <dbReference type="NCBI Taxonomy" id="1448321"/>
    <lineage>
        <taxon>Eukaryota</taxon>
        <taxon>Fungi</taxon>
        <taxon>Dikarya</taxon>
        <taxon>Ascomycota</taxon>
        <taxon>Pezizomycotina</taxon>
        <taxon>Eurotiomycetes</taxon>
        <taxon>Eurotiomycetidae</taxon>
        <taxon>Eurotiales</taxon>
        <taxon>Aspergillaceae</taxon>
        <taxon>Aspergillus</taxon>
        <taxon>Aspergillus subgen. Circumdati</taxon>
    </lineage>
</organism>
<dbReference type="VEuPathDB" id="FungiDB:BO70DRAFT_308502"/>
<evidence type="ECO:0000256" key="3">
    <source>
        <dbReference type="ARBA" id="ARBA00023002"/>
    </source>
</evidence>
<evidence type="ECO:0000259" key="7">
    <source>
        <dbReference type="Pfam" id="PF07731"/>
    </source>
</evidence>
<dbReference type="Pfam" id="PF07732">
    <property type="entry name" value="Cu-oxidase_3"/>
    <property type="match status" value="1"/>
</dbReference>
<dbReference type="RefSeq" id="XP_025402842.1">
    <property type="nucleotide sequence ID" value="XM_025540104.1"/>
</dbReference>
<proteinExistence type="inferred from homology"/>
<dbReference type="InterPro" id="IPR011706">
    <property type="entry name" value="Cu-oxidase_C"/>
</dbReference>
<keyword evidence="4" id="KW-0186">Copper</keyword>
<keyword evidence="10" id="KW-1185">Reference proteome</keyword>
<gene>
    <name evidence="9" type="ORF">BO70DRAFT_308502</name>
</gene>
<reference evidence="9 10" key="1">
    <citation type="submission" date="2016-12" db="EMBL/GenBank/DDBJ databases">
        <title>The genomes of Aspergillus section Nigri reveals drivers in fungal speciation.</title>
        <authorList>
            <consortium name="DOE Joint Genome Institute"/>
            <person name="Vesth T.C."/>
            <person name="Nybo J."/>
            <person name="Theobald S."/>
            <person name="Brandl J."/>
            <person name="Frisvad J.C."/>
            <person name="Nielsen K.F."/>
            <person name="Lyhne E.K."/>
            <person name="Kogle M.E."/>
            <person name="Kuo A."/>
            <person name="Riley R."/>
            <person name="Clum A."/>
            <person name="Nolan M."/>
            <person name="Lipzen A."/>
            <person name="Salamov A."/>
            <person name="Henrissat B."/>
            <person name="Wiebenga A."/>
            <person name="De Vries R.P."/>
            <person name="Grigoriev I.V."/>
            <person name="Mortensen U.H."/>
            <person name="Andersen M.R."/>
            <person name="Baker S.E."/>
        </authorList>
    </citation>
    <scope>NUCLEOTIDE SEQUENCE [LARGE SCALE GENOMIC DNA]</scope>
    <source>
        <strain evidence="9 10">CBS 117.55</strain>
    </source>
</reference>
<feature type="domain" description="Plastocyanin-like" evidence="7">
    <location>
        <begin position="337"/>
        <end position="475"/>
    </location>
</feature>
<feature type="domain" description="Plastocyanin-like" evidence="6">
    <location>
        <begin position="79"/>
        <end position="209"/>
    </location>
</feature>
<evidence type="ECO:0000256" key="1">
    <source>
        <dbReference type="ARBA" id="ARBA00010609"/>
    </source>
</evidence>
<accession>A0A317WVX7</accession>
<dbReference type="Pfam" id="PF00394">
    <property type="entry name" value="Cu-oxidase"/>
    <property type="match status" value="1"/>
</dbReference>
<dbReference type="Proteomes" id="UP000247233">
    <property type="component" value="Unassembled WGS sequence"/>
</dbReference>
<protein>
    <submittedName>
        <fullName evidence="9">Laccase</fullName>
    </submittedName>
</protein>
<dbReference type="PROSITE" id="PS00080">
    <property type="entry name" value="MULTICOPPER_OXIDASE2"/>
    <property type="match status" value="1"/>
</dbReference>
<evidence type="ECO:0000256" key="5">
    <source>
        <dbReference type="SAM" id="MobiDB-lite"/>
    </source>
</evidence>
<dbReference type="PANTHER" id="PTHR11709:SF394">
    <property type="entry name" value="FI03373P-RELATED"/>
    <property type="match status" value="1"/>
</dbReference>
<evidence type="ECO:0000313" key="10">
    <source>
        <dbReference type="Proteomes" id="UP000247233"/>
    </source>
</evidence>
<dbReference type="OrthoDB" id="2121828at2759"/>
<keyword evidence="3" id="KW-0560">Oxidoreductase</keyword>
<dbReference type="AlphaFoldDB" id="A0A317WVX7"/>
<name>A0A317WVX7_9EURO</name>
<comment type="caution">
    <text evidence="9">The sequence shown here is derived from an EMBL/GenBank/DDBJ whole genome shotgun (WGS) entry which is preliminary data.</text>
</comment>
<dbReference type="InterPro" id="IPR011707">
    <property type="entry name" value="Cu-oxidase-like_N"/>
</dbReference>
<evidence type="ECO:0000313" key="9">
    <source>
        <dbReference type="EMBL" id="PWY90011.1"/>
    </source>
</evidence>
<dbReference type="Pfam" id="PF07731">
    <property type="entry name" value="Cu-oxidase_2"/>
    <property type="match status" value="1"/>
</dbReference>
<dbReference type="PANTHER" id="PTHR11709">
    <property type="entry name" value="MULTI-COPPER OXIDASE"/>
    <property type="match status" value="1"/>
</dbReference>
<keyword evidence="2" id="KW-0479">Metal-binding</keyword>
<dbReference type="InterPro" id="IPR008972">
    <property type="entry name" value="Cupredoxin"/>
</dbReference>
<dbReference type="InterPro" id="IPR001117">
    <property type="entry name" value="Cu-oxidase_2nd"/>
</dbReference>
<dbReference type="GO" id="GO:0005507">
    <property type="term" value="F:copper ion binding"/>
    <property type="evidence" value="ECO:0007669"/>
    <property type="project" value="InterPro"/>
</dbReference>
<dbReference type="GeneID" id="37062341"/>
<dbReference type="InterPro" id="IPR045087">
    <property type="entry name" value="Cu-oxidase_fam"/>
</dbReference>
<dbReference type="CDD" id="cd13910">
    <property type="entry name" value="CuRO_3_MCO_like_4"/>
    <property type="match status" value="1"/>
</dbReference>
<evidence type="ECO:0000259" key="8">
    <source>
        <dbReference type="Pfam" id="PF07732"/>
    </source>
</evidence>
<comment type="similarity">
    <text evidence="1">Belongs to the multicopper oxidase family.</text>
</comment>
<dbReference type="CDD" id="cd04205">
    <property type="entry name" value="CuRO_2_LCC_like"/>
    <property type="match status" value="1"/>
</dbReference>
<dbReference type="SUPFAM" id="SSF49503">
    <property type="entry name" value="Cupredoxins"/>
    <property type="match status" value="3"/>
</dbReference>
<dbReference type="InterPro" id="IPR002355">
    <property type="entry name" value="Cu_oxidase_Cu_BS"/>
</dbReference>
<evidence type="ECO:0000256" key="2">
    <source>
        <dbReference type="ARBA" id="ARBA00022723"/>
    </source>
</evidence>
<feature type="domain" description="Plastocyanin-like" evidence="8">
    <location>
        <begin position="1"/>
        <end position="55"/>
    </location>
</feature>
<feature type="region of interest" description="Disordered" evidence="5">
    <location>
        <begin position="394"/>
        <end position="424"/>
    </location>
</feature>
<feature type="compositionally biased region" description="Low complexity" evidence="5">
    <location>
        <begin position="402"/>
        <end position="423"/>
    </location>
</feature>
<dbReference type="EMBL" id="MSFL01000003">
    <property type="protein sequence ID" value="PWY90011.1"/>
    <property type="molecule type" value="Genomic_DNA"/>
</dbReference>
<dbReference type="GO" id="GO:0016491">
    <property type="term" value="F:oxidoreductase activity"/>
    <property type="evidence" value="ECO:0007669"/>
    <property type="project" value="UniProtKB-KW"/>
</dbReference>
<dbReference type="STRING" id="1448321.A0A317WVX7"/>
<evidence type="ECO:0000256" key="4">
    <source>
        <dbReference type="ARBA" id="ARBA00023008"/>
    </source>
</evidence>